<evidence type="ECO:0000256" key="2">
    <source>
        <dbReference type="ARBA" id="ARBA00022679"/>
    </source>
</evidence>
<evidence type="ECO:0000313" key="4">
    <source>
        <dbReference type="EMBL" id="CAK9078126.1"/>
    </source>
</evidence>
<accession>A0ABP0PRF9</accession>
<keyword evidence="2" id="KW-0808">Transferase</keyword>
<dbReference type="SUPFAM" id="SSF53335">
    <property type="entry name" value="S-adenosyl-L-methionine-dependent methyltransferases"/>
    <property type="match status" value="1"/>
</dbReference>
<organism evidence="4 5">
    <name type="scientific">Durusdinium trenchii</name>
    <dbReference type="NCBI Taxonomy" id="1381693"/>
    <lineage>
        <taxon>Eukaryota</taxon>
        <taxon>Sar</taxon>
        <taxon>Alveolata</taxon>
        <taxon>Dinophyceae</taxon>
        <taxon>Suessiales</taxon>
        <taxon>Symbiodiniaceae</taxon>
        <taxon>Durusdinium</taxon>
    </lineage>
</organism>
<dbReference type="EMBL" id="CAXAMN010023506">
    <property type="protein sequence ID" value="CAK9078126.1"/>
    <property type="molecule type" value="Genomic_DNA"/>
</dbReference>
<comment type="caution">
    <text evidence="4">The sequence shown here is derived from an EMBL/GenBank/DDBJ whole genome shotgun (WGS) entry which is preliminary data.</text>
</comment>
<gene>
    <name evidence="4" type="ORF">CCMP2556_LOCUS38491</name>
</gene>
<evidence type="ECO:0000256" key="1">
    <source>
        <dbReference type="ARBA" id="ARBA00022603"/>
    </source>
</evidence>
<dbReference type="InterPro" id="IPR001525">
    <property type="entry name" value="C5_MeTfrase"/>
</dbReference>
<evidence type="ECO:0000256" key="3">
    <source>
        <dbReference type="SAM" id="MobiDB-lite"/>
    </source>
</evidence>
<dbReference type="Gene3D" id="3.40.50.150">
    <property type="entry name" value="Vaccinia Virus protein VP39"/>
    <property type="match status" value="1"/>
</dbReference>
<proteinExistence type="predicted"/>
<reference evidence="4 5" key="1">
    <citation type="submission" date="2024-02" db="EMBL/GenBank/DDBJ databases">
        <authorList>
            <person name="Chen Y."/>
            <person name="Shah S."/>
            <person name="Dougan E. K."/>
            <person name="Thang M."/>
            <person name="Chan C."/>
        </authorList>
    </citation>
    <scope>NUCLEOTIDE SEQUENCE [LARGE SCALE GENOMIC DNA]</scope>
</reference>
<sequence length="996" mass="111929">MFYAFQDQVKGTEPVYDFWNSKDKEHTFHFGEPWPNEEKGKHPVFYAYPLGDDMRGMLKPVHSFWNNSEKKHAFHLGDSRAGEDKHEALFLAFQEPLIWNMDALCDGAPAVNRAKWLIENKGMTEAAAKAQVMAEFPALFRGGAGGYSGGYVPRAAARFVDGKFPHTLEIVKDAKGQNRLKFSVTPRNPGEVTMIAVHYSVVNKDPGHEDMNFDIHRPMEGSNTYVHVTPDFGPVCEPGSKVTYWLAAMEKGLIVEMPEKACRVPIPQHFMIMHVEQEIKGDDTPVLQSVLQADREREWLLKVEQETMHALAWEAMAASLKGWIVLEVSGVGLMEVYERLEELGNEDAEVESWSFLGKEGRARAAVILAGLGFSGEEPGGGRRSQVHNQMRDTASQEIRKDRVLPEGATVWRVYLDNYDLLEKYPHEVLGGMVEEVAPEVLALRQEYQAWGLPRHPGKAVSRKTVQGAVVDGERGIAYPKGQKLSKYVTIAYQLVSESHCSQRQMQVVCGGLVYFSTFRRQLLGGLNLCWAFIESFNSCGRHKQLIPIGVKLEIIRFLCLVPLCRMDFRLKMNPRVTCSDASQHGGGVCVATSLTNYGEKVALGEERREMVAGGGPRILSIGLFDGIGCLRVALDLLGCDVIGHICVEKDAAARRVVEHHFPDSWHYDDVAEISTEDVQRWALRFGQASLILIGAGPPCQGVSGLNSQRKGALRDERSSLFVHVKRLRELVQCCFPWGQVHCLMESVASMDDRDKHIMTESFGDQPWQIDAGTFCWCSRPRLYWISWELNEEQEDVEIDGRRVILTGHQPWTSSVEAGWTKVDGDRPFPTFTTSRPRTSRGHRPAGLDACDKATTTRWEDDLHRFPPYQYIPRNCVVNKRGDYRLPNIREREYMMGLPVGYTLMCMPKSKRKLPECMDKRLTLVGNAWAVPVVSWLIGQLVGPRGAGPLLPPAEILSRLTLEGNPYIQSRLLRAPLKTDQRASTGAEEALAQKVSR</sequence>
<keyword evidence="5" id="KW-1185">Reference proteome</keyword>
<keyword evidence="1" id="KW-0489">Methyltransferase</keyword>
<evidence type="ECO:0000313" key="5">
    <source>
        <dbReference type="Proteomes" id="UP001642484"/>
    </source>
</evidence>
<feature type="region of interest" description="Disordered" evidence="3">
    <location>
        <begin position="977"/>
        <end position="996"/>
    </location>
</feature>
<dbReference type="InterPro" id="IPR029063">
    <property type="entry name" value="SAM-dependent_MTases_sf"/>
</dbReference>
<protein>
    <recommendedName>
        <fullName evidence="6">DNA (cytosine-5-)-methyltransferase</fullName>
    </recommendedName>
</protein>
<evidence type="ECO:0008006" key="6">
    <source>
        <dbReference type="Google" id="ProtNLM"/>
    </source>
</evidence>
<dbReference type="Proteomes" id="UP001642484">
    <property type="component" value="Unassembled WGS sequence"/>
</dbReference>
<dbReference type="Pfam" id="PF00145">
    <property type="entry name" value="DNA_methylase"/>
    <property type="match status" value="1"/>
</dbReference>
<name>A0ABP0PRF9_9DINO</name>